<dbReference type="GO" id="GO:0110001">
    <property type="term" value="C:toxin-antitoxin complex"/>
    <property type="evidence" value="ECO:0007669"/>
    <property type="project" value="InterPro"/>
</dbReference>
<evidence type="ECO:0000256" key="5">
    <source>
        <dbReference type="ARBA" id="ARBA00022801"/>
    </source>
</evidence>
<dbReference type="InterPro" id="IPR051813">
    <property type="entry name" value="HepT_RNase_toxin"/>
</dbReference>
<evidence type="ECO:0000313" key="7">
    <source>
        <dbReference type="Proteomes" id="UP000694228"/>
    </source>
</evidence>
<dbReference type="GO" id="GO:0016787">
    <property type="term" value="F:hydrolase activity"/>
    <property type="evidence" value="ECO:0007669"/>
    <property type="project" value="UniProtKB-KW"/>
</dbReference>
<dbReference type="OrthoDB" id="318716at2157"/>
<dbReference type="PANTHER" id="PTHR34139">
    <property type="entry name" value="UPF0331 PROTEIN MJ0127"/>
    <property type="match status" value="1"/>
</dbReference>
<name>A0A8F5VP07_METHU</name>
<evidence type="ECO:0000313" key="6">
    <source>
        <dbReference type="EMBL" id="QXO94785.1"/>
    </source>
</evidence>
<evidence type="ECO:0000256" key="4">
    <source>
        <dbReference type="ARBA" id="ARBA00022741"/>
    </source>
</evidence>
<keyword evidence="3" id="KW-0540">Nuclease</keyword>
<keyword evidence="5" id="KW-0378">Hydrolase</keyword>
<protein>
    <submittedName>
        <fullName evidence="6">DUF86 domain-containing protein</fullName>
    </submittedName>
</protein>
<gene>
    <name evidence="6" type="ORF">KSK55_15995</name>
</gene>
<evidence type="ECO:0000256" key="3">
    <source>
        <dbReference type="ARBA" id="ARBA00022722"/>
    </source>
</evidence>
<evidence type="ECO:0000256" key="1">
    <source>
        <dbReference type="ARBA" id="ARBA00022553"/>
    </source>
</evidence>
<dbReference type="PANTHER" id="PTHR34139:SF1">
    <property type="entry name" value="RNASE MJ1380-RELATED"/>
    <property type="match status" value="1"/>
</dbReference>
<reference evidence="6 7" key="1">
    <citation type="submission" date="2021-06" db="EMBL/GenBank/DDBJ databases">
        <title>Complete genome sequence of the secondary alcohol utilizing methanogen Methanospirillum hungatei strain GP1.</title>
        <authorList>
            <person name="Day L.A."/>
            <person name="Costa K.C."/>
        </authorList>
    </citation>
    <scope>NUCLEOTIDE SEQUENCE [LARGE SCALE GENOMIC DNA]</scope>
    <source>
        <strain evidence="6 7">GP1</strain>
    </source>
</reference>
<dbReference type="GO" id="GO:0004540">
    <property type="term" value="F:RNA nuclease activity"/>
    <property type="evidence" value="ECO:0007669"/>
    <property type="project" value="InterPro"/>
</dbReference>
<dbReference type="Proteomes" id="UP000694228">
    <property type="component" value="Chromosome"/>
</dbReference>
<evidence type="ECO:0000256" key="2">
    <source>
        <dbReference type="ARBA" id="ARBA00022649"/>
    </source>
</evidence>
<dbReference type="EMBL" id="CP077107">
    <property type="protein sequence ID" value="QXO94785.1"/>
    <property type="molecule type" value="Genomic_DNA"/>
</dbReference>
<accession>A0A8F5VP07</accession>
<keyword evidence="1" id="KW-0597">Phosphoprotein</keyword>
<dbReference type="Pfam" id="PF01934">
    <property type="entry name" value="HepT-like"/>
    <property type="match status" value="1"/>
</dbReference>
<dbReference type="InterPro" id="IPR008201">
    <property type="entry name" value="HepT-like"/>
</dbReference>
<organism evidence="6 7">
    <name type="scientific">Methanospirillum hungatei</name>
    <dbReference type="NCBI Taxonomy" id="2203"/>
    <lineage>
        <taxon>Archaea</taxon>
        <taxon>Methanobacteriati</taxon>
        <taxon>Methanobacteriota</taxon>
        <taxon>Stenosarchaea group</taxon>
        <taxon>Methanomicrobia</taxon>
        <taxon>Methanomicrobiales</taxon>
        <taxon>Methanospirillaceae</taxon>
        <taxon>Methanospirillum</taxon>
    </lineage>
</organism>
<keyword evidence="4" id="KW-0547">Nucleotide-binding</keyword>
<dbReference type="AlphaFoldDB" id="A0A8F5VP07"/>
<dbReference type="GO" id="GO:0000166">
    <property type="term" value="F:nucleotide binding"/>
    <property type="evidence" value="ECO:0007669"/>
    <property type="project" value="UniProtKB-KW"/>
</dbReference>
<keyword evidence="2" id="KW-1277">Toxin-antitoxin system</keyword>
<proteinExistence type="predicted"/>
<sequence length="118" mass="14193">MSEKRDLRIFLTDILNATEKIIRYNQEKESSQNVSTDKDLEAIIYNLLVLGEASRSIPEDFREEHPEIPWKRMVGMRDKLIHQYWGMQQVTIWNTITRDIPDLREKIRKIIDNYSDRE</sequence>